<reference evidence="1 2" key="1">
    <citation type="submission" date="2023-01" db="EMBL/GenBank/DDBJ databases">
        <title>Analysis of 21 Apiospora genomes using comparative genomics revels a genus with tremendous synthesis potential of carbohydrate active enzymes and secondary metabolites.</title>
        <authorList>
            <person name="Sorensen T."/>
        </authorList>
    </citation>
    <scope>NUCLEOTIDE SEQUENCE [LARGE SCALE GENOMIC DNA]</scope>
    <source>
        <strain evidence="1 2">CBS 33761</strain>
    </source>
</reference>
<dbReference type="Proteomes" id="UP001444661">
    <property type="component" value="Unassembled WGS sequence"/>
</dbReference>
<evidence type="ECO:0000313" key="1">
    <source>
        <dbReference type="EMBL" id="KAK8044018.1"/>
    </source>
</evidence>
<dbReference type="EMBL" id="JAQQWK010000003">
    <property type="protein sequence ID" value="KAK8044018.1"/>
    <property type="molecule type" value="Genomic_DNA"/>
</dbReference>
<gene>
    <name evidence="1" type="ORF">PG993_004042</name>
</gene>
<sequence>MLTPVFPPSSGPTGMDRCQGRRHAPDCFNKSVALYTIGHDPLPILNYLYRKWLRPFKNQIEFGQFIAKIIEIDLGQYHRAVAQPESVQEVRGVVRDILGVHQQVLQYISEECTADEDYYDILPLFNSMIIVTKQLPEEVQDDLSQMQVYLILAGNVEGLSSPITFDSLYAKGQDLGIGDACGPQPDMVLTTLEAAVEFVQEMEEREQSVFGIFPDPNVDNPELLDMDFLRRKGWAGKDPVGPSHLWIDTERWPVWFGLGKKVYTDMLHDEDPRLTTSRIRIEQMYDPSRFESDVVHGKRGREVETEAEDEEKRSQRLCIRVDWPQCHRTWAR</sequence>
<keyword evidence="2" id="KW-1185">Reference proteome</keyword>
<proteinExistence type="predicted"/>
<evidence type="ECO:0000313" key="2">
    <source>
        <dbReference type="Proteomes" id="UP001444661"/>
    </source>
</evidence>
<comment type="caution">
    <text evidence="1">The sequence shown here is derived from an EMBL/GenBank/DDBJ whole genome shotgun (WGS) entry which is preliminary data.</text>
</comment>
<accession>A0ABR1TBN7</accession>
<protein>
    <submittedName>
        <fullName evidence="1">Uncharacterized protein</fullName>
    </submittedName>
</protein>
<name>A0ABR1TBN7_9PEZI</name>
<organism evidence="1 2">
    <name type="scientific">Apiospora rasikravindrae</name>
    <dbReference type="NCBI Taxonomy" id="990691"/>
    <lineage>
        <taxon>Eukaryota</taxon>
        <taxon>Fungi</taxon>
        <taxon>Dikarya</taxon>
        <taxon>Ascomycota</taxon>
        <taxon>Pezizomycotina</taxon>
        <taxon>Sordariomycetes</taxon>
        <taxon>Xylariomycetidae</taxon>
        <taxon>Amphisphaeriales</taxon>
        <taxon>Apiosporaceae</taxon>
        <taxon>Apiospora</taxon>
    </lineage>
</organism>